<organism evidence="1 2">
    <name type="scientific">Racocetra persica</name>
    <dbReference type="NCBI Taxonomy" id="160502"/>
    <lineage>
        <taxon>Eukaryota</taxon>
        <taxon>Fungi</taxon>
        <taxon>Fungi incertae sedis</taxon>
        <taxon>Mucoromycota</taxon>
        <taxon>Glomeromycotina</taxon>
        <taxon>Glomeromycetes</taxon>
        <taxon>Diversisporales</taxon>
        <taxon>Gigasporaceae</taxon>
        <taxon>Racocetra</taxon>
    </lineage>
</organism>
<dbReference type="EMBL" id="CAJVQC010133306">
    <property type="protein sequence ID" value="CAG8842186.1"/>
    <property type="molecule type" value="Genomic_DNA"/>
</dbReference>
<feature type="non-terminal residue" evidence="1">
    <location>
        <position position="47"/>
    </location>
</feature>
<keyword evidence="2" id="KW-1185">Reference proteome</keyword>
<proteinExistence type="predicted"/>
<dbReference type="Proteomes" id="UP000789920">
    <property type="component" value="Unassembled WGS sequence"/>
</dbReference>
<comment type="caution">
    <text evidence="1">The sequence shown here is derived from an EMBL/GenBank/DDBJ whole genome shotgun (WGS) entry which is preliminary data.</text>
</comment>
<gene>
    <name evidence="1" type="ORF">RPERSI_LOCUS32204</name>
</gene>
<evidence type="ECO:0000313" key="1">
    <source>
        <dbReference type="EMBL" id="CAG8842186.1"/>
    </source>
</evidence>
<evidence type="ECO:0000313" key="2">
    <source>
        <dbReference type="Proteomes" id="UP000789920"/>
    </source>
</evidence>
<reference evidence="1" key="1">
    <citation type="submission" date="2021-06" db="EMBL/GenBank/DDBJ databases">
        <authorList>
            <person name="Kallberg Y."/>
            <person name="Tangrot J."/>
            <person name="Rosling A."/>
        </authorList>
    </citation>
    <scope>NUCLEOTIDE SEQUENCE</scope>
    <source>
        <strain evidence="1">MA461A</strain>
    </source>
</reference>
<protein>
    <submittedName>
        <fullName evidence="1">30791_t:CDS:1</fullName>
    </submittedName>
</protein>
<feature type="non-terminal residue" evidence="1">
    <location>
        <position position="1"/>
    </location>
</feature>
<sequence>LGLGIGLPMSKVYAEYWGGGLNLYSMDGYGVDAYVKITKLGNRTENL</sequence>
<name>A0ACA9SLX3_9GLOM</name>
<accession>A0ACA9SLX3</accession>